<accession>A0A9C7G6C5</accession>
<proteinExistence type="predicted"/>
<name>A0A9C7G6C5_9BACI</name>
<dbReference type="AlphaFoldDB" id="A0A9C7G6C5"/>
<protein>
    <submittedName>
        <fullName evidence="1">Uncharacterized protein</fullName>
    </submittedName>
</protein>
<dbReference type="EMBL" id="CAKJTG010000003">
    <property type="protein sequence ID" value="CAG9606846.1"/>
    <property type="molecule type" value="Genomic_DNA"/>
</dbReference>
<dbReference type="Proteomes" id="UP000789845">
    <property type="component" value="Unassembled WGS sequence"/>
</dbReference>
<keyword evidence="2" id="KW-1185">Reference proteome</keyword>
<reference evidence="1" key="1">
    <citation type="submission" date="2021-10" db="EMBL/GenBank/DDBJ databases">
        <authorList>
            <person name="Criscuolo A."/>
        </authorList>
    </citation>
    <scope>NUCLEOTIDE SEQUENCE</scope>
    <source>
        <strain evidence="1">CIP111885</strain>
    </source>
</reference>
<gene>
    <name evidence="1" type="ORF">NEOCIP111885_00534</name>
</gene>
<evidence type="ECO:0000313" key="1">
    <source>
        <dbReference type="EMBL" id="CAG9606846.1"/>
    </source>
</evidence>
<sequence>MIDIKRKNQSYYFINKEIIIVNPKNLLNMVIVRYVDSIREFIVDKNFIKEEPLNEHFISISDLTGRERNDS</sequence>
<comment type="caution">
    <text evidence="1">The sequence shown here is derived from an EMBL/GenBank/DDBJ whole genome shotgun (WGS) entry which is preliminary data.</text>
</comment>
<organism evidence="1 2">
    <name type="scientific">Pseudoneobacillus rhizosphaerae</name>
    <dbReference type="NCBI Taxonomy" id="2880968"/>
    <lineage>
        <taxon>Bacteria</taxon>
        <taxon>Bacillati</taxon>
        <taxon>Bacillota</taxon>
        <taxon>Bacilli</taxon>
        <taxon>Bacillales</taxon>
        <taxon>Bacillaceae</taxon>
        <taxon>Pseudoneobacillus</taxon>
    </lineage>
</organism>
<evidence type="ECO:0000313" key="2">
    <source>
        <dbReference type="Proteomes" id="UP000789845"/>
    </source>
</evidence>
<dbReference type="RefSeq" id="WP_230495129.1">
    <property type="nucleotide sequence ID" value="NZ_CAKJTG010000003.1"/>
</dbReference>